<sequence length="117" mass="12594">MASTYKYFAHSPALLDSLSSYAQNLLLRSTKNPLQSFAKSAILSTLARITRGQLRLESLGVLHEFGSGYTLPAHIGGPSAGLAAKITVVDEGFWVRLLLHADFGFAGEILAAYFSGY</sequence>
<dbReference type="OrthoDB" id="8300214at2759"/>
<proteinExistence type="predicted"/>
<reference evidence="1 2" key="1">
    <citation type="journal article" date="2016" name="Mol. Biol. Evol.">
        <title>Comparative Genomics of Early-Diverging Mushroom-Forming Fungi Provides Insights into the Origins of Lignocellulose Decay Capabilities.</title>
        <authorList>
            <person name="Nagy L.G."/>
            <person name="Riley R."/>
            <person name="Tritt A."/>
            <person name="Adam C."/>
            <person name="Daum C."/>
            <person name="Floudas D."/>
            <person name="Sun H."/>
            <person name="Yadav J.S."/>
            <person name="Pangilinan J."/>
            <person name="Larsson K.H."/>
            <person name="Matsuura K."/>
            <person name="Barry K."/>
            <person name="Labutti K."/>
            <person name="Kuo R."/>
            <person name="Ohm R.A."/>
            <person name="Bhattacharya S.S."/>
            <person name="Shirouzu T."/>
            <person name="Yoshinaga Y."/>
            <person name="Martin F.M."/>
            <person name="Grigoriev I.V."/>
            <person name="Hibbett D.S."/>
        </authorList>
    </citation>
    <scope>NUCLEOTIDE SEQUENCE [LARGE SCALE GENOMIC DNA]</scope>
    <source>
        <strain evidence="1 2">HHB14362 ss-1</strain>
    </source>
</reference>
<evidence type="ECO:0000313" key="1">
    <source>
        <dbReference type="EMBL" id="KZT18350.1"/>
    </source>
</evidence>
<dbReference type="AlphaFoldDB" id="A0A165MHU6"/>
<dbReference type="InParanoid" id="A0A165MHU6"/>
<dbReference type="Proteomes" id="UP000076761">
    <property type="component" value="Unassembled WGS sequence"/>
</dbReference>
<organism evidence="1 2">
    <name type="scientific">Neolentinus lepideus HHB14362 ss-1</name>
    <dbReference type="NCBI Taxonomy" id="1314782"/>
    <lineage>
        <taxon>Eukaryota</taxon>
        <taxon>Fungi</taxon>
        <taxon>Dikarya</taxon>
        <taxon>Basidiomycota</taxon>
        <taxon>Agaricomycotina</taxon>
        <taxon>Agaricomycetes</taxon>
        <taxon>Gloeophyllales</taxon>
        <taxon>Gloeophyllaceae</taxon>
        <taxon>Neolentinus</taxon>
    </lineage>
</organism>
<dbReference type="STRING" id="1314782.A0A165MHU6"/>
<evidence type="ECO:0000313" key="2">
    <source>
        <dbReference type="Proteomes" id="UP000076761"/>
    </source>
</evidence>
<name>A0A165MHU6_9AGAM</name>
<gene>
    <name evidence="1" type="ORF">NEOLEDRAFT_1143501</name>
</gene>
<keyword evidence="2" id="KW-1185">Reference proteome</keyword>
<accession>A0A165MHU6</accession>
<protein>
    <submittedName>
        <fullName evidence="1">Uncharacterized protein</fullName>
    </submittedName>
</protein>
<dbReference type="EMBL" id="KV425687">
    <property type="protein sequence ID" value="KZT18350.1"/>
    <property type="molecule type" value="Genomic_DNA"/>
</dbReference>